<dbReference type="GO" id="GO:0009306">
    <property type="term" value="P:protein secretion"/>
    <property type="evidence" value="ECO:0007669"/>
    <property type="project" value="InterPro"/>
</dbReference>
<dbReference type="OrthoDB" id="3557316at2"/>
<dbReference type="RefSeq" id="WP_015103146.1">
    <property type="nucleotide sequence ID" value="NC_019673.1"/>
</dbReference>
<accession>K0JYM9</accession>
<evidence type="ECO:0000313" key="1">
    <source>
        <dbReference type="EMBL" id="CCH33035.1"/>
    </source>
</evidence>
<organism evidence="1 2">
    <name type="scientific">Saccharothrix espanaensis (strain ATCC 51144 / DSM 44229 / JCM 9112 / NBRC 15066 / NRRL 15764)</name>
    <dbReference type="NCBI Taxonomy" id="1179773"/>
    <lineage>
        <taxon>Bacteria</taxon>
        <taxon>Bacillati</taxon>
        <taxon>Actinomycetota</taxon>
        <taxon>Actinomycetes</taxon>
        <taxon>Pseudonocardiales</taxon>
        <taxon>Pseudonocardiaceae</taxon>
        <taxon>Saccharothrix</taxon>
    </lineage>
</organism>
<dbReference type="KEGG" id="sesp:BN6_57770"/>
<proteinExistence type="predicted"/>
<evidence type="ECO:0000313" key="2">
    <source>
        <dbReference type="Proteomes" id="UP000006281"/>
    </source>
</evidence>
<protein>
    <submittedName>
        <fullName evidence="1">Uncharacterized protein</fullName>
    </submittedName>
</protein>
<dbReference type="eggNOG" id="ENOG5031XFV">
    <property type="taxonomic scope" value="Bacteria"/>
</dbReference>
<dbReference type="PATRIC" id="fig|1179773.3.peg.5808"/>
<dbReference type="InterPro" id="IPR022536">
    <property type="entry name" value="EspC"/>
</dbReference>
<dbReference type="EMBL" id="HE804045">
    <property type="protein sequence ID" value="CCH33035.1"/>
    <property type="molecule type" value="Genomic_DNA"/>
</dbReference>
<dbReference type="AlphaFoldDB" id="K0JYM9"/>
<dbReference type="BioCyc" id="SESP1179773:BN6_RS42525-MONOMER"/>
<keyword evidence="2" id="KW-1185">Reference proteome</keyword>
<dbReference type="STRING" id="1179773.BN6_57770"/>
<sequence>MTDFTVVPEQVREQAQAVRGIATGTAVAADAACHVTSLDDAYGWICQAMGLPELLRGPQEHGARRAVEVTAELVEQAEGLADTAETYQRAEDAVSETLRKLLDMLDRAARAPKVGGR</sequence>
<dbReference type="Pfam" id="PF10824">
    <property type="entry name" value="T7SS_ESX_EspC"/>
    <property type="match status" value="1"/>
</dbReference>
<name>K0JYM9_SACES</name>
<dbReference type="Proteomes" id="UP000006281">
    <property type="component" value="Chromosome"/>
</dbReference>
<gene>
    <name evidence="1" type="ordered locus">BN6_57770</name>
</gene>
<reference evidence="1 2" key="1">
    <citation type="journal article" date="2012" name="BMC Genomics">
        <title>Complete genome sequence of Saccharothrix espanaensis DSM 44229T and comparison to the other completely sequenced Pseudonocardiaceae.</title>
        <authorList>
            <person name="Strobel T."/>
            <person name="Al-Dilaimi A."/>
            <person name="Blom J."/>
            <person name="Gessner A."/>
            <person name="Kalinowski J."/>
            <person name="Luzhetska M."/>
            <person name="Puhler A."/>
            <person name="Szczepanowski R."/>
            <person name="Bechthold A."/>
            <person name="Ruckert C."/>
        </authorList>
    </citation>
    <scope>NUCLEOTIDE SEQUENCE [LARGE SCALE GENOMIC DNA]</scope>
    <source>
        <strain evidence="2">ATCC 51144 / DSM 44229 / JCM 9112 / NBRC 15066 / NRRL 15764</strain>
    </source>
</reference>
<dbReference type="HOGENOM" id="CLU_168298_0_0_11"/>